<dbReference type="NCBIfam" id="TIGR02218">
    <property type="entry name" value="phg_TIGR02218"/>
    <property type="match status" value="1"/>
</dbReference>
<sequence length="269" mass="29685">MGYLNRTNSVSDGQPITLYQFALGNNQKVWRFTDADQDITVNGEQWLATAISDSGRKTGDNLRVSLPSDNAVAQLFRGIAPSQSVTLTVMRLHWQDNEIRVVWIGTIIEAKRPETHQTELISAGLSSTMRSAGLRLMWGRSCPYSLYDSDCKVDKAKFAVAGLRVQAVTGTTITVGFPSQLPDNWFNAGFIEWTDSLGVREVRAVTVHHNNLLTIMGGTQKISVGTLITVYPGCDGQVKTCRDKFNNVLNFGGIPHMPNKSPYDGSRIF</sequence>
<protein>
    <submittedName>
        <fullName evidence="2">Minor tail protein</fullName>
    </submittedName>
</protein>
<dbReference type="EMBL" id="BK014652">
    <property type="protein sequence ID" value="DAD65996.1"/>
    <property type="molecule type" value="Genomic_DNA"/>
</dbReference>
<dbReference type="Pfam" id="PF09931">
    <property type="entry name" value="Phage_phiJL001_Gp84_N"/>
    <property type="match status" value="1"/>
</dbReference>
<reference evidence="2" key="1">
    <citation type="journal article" date="2021" name="Proc. Natl. Acad. Sci. U.S.A.">
        <title>A Catalog of Tens of Thousands of Viruses from Human Metagenomes Reveals Hidden Associations with Chronic Diseases.</title>
        <authorList>
            <person name="Tisza M.J."/>
            <person name="Buck C.B."/>
        </authorList>
    </citation>
    <scope>NUCLEOTIDE SEQUENCE</scope>
    <source>
        <strain evidence="2">CtKHS5</strain>
    </source>
</reference>
<evidence type="ECO:0000313" key="2">
    <source>
        <dbReference type="EMBL" id="DAD65996.1"/>
    </source>
</evidence>
<dbReference type="InterPro" id="IPR018964">
    <property type="entry name" value="Phage_phiJL001_Gp84_C"/>
</dbReference>
<dbReference type="Pfam" id="PF09356">
    <property type="entry name" value="Phage_BR0599"/>
    <property type="match status" value="1"/>
</dbReference>
<name>A0A8S5L7V0_9CAUD</name>
<accession>A0A8S5L7V0</accession>
<dbReference type="InterPro" id="IPR011928">
    <property type="entry name" value="Phage_phiJL001_Gp84"/>
</dbReference>
<organism evidence="2">
    <name type="scientific">Myoviridae sp. ctKHS5</name>
    <dbReference type="NCBI Taxonomy" id="2823541"/>
    <lineage>
        <taxon>Viruses</taxon>
        <taxon>Duplodnaviria</taxon>
        <taxon>Heunggongvirae</taxon>
        <taxon>Uroviricota</taxon>
        <taxon>Caudoviricetes</taxon>
    </lineage>
</organism>
<feature type="domain" description="Bacteriophage phiJL001 Gp84 C-terminal" evidence="1">
    <location>
        <begin position="184"/>
        <end position="260"/>
    </location>
</feature>
<evidence type="ECO:0000259" key="1">
    <source>
        <dbReference type="Pfam" id="PF09356"/>
    </source>
</evidence>
<proteinExistence type="predicted"/>